<name>A0AA46N6P8_9BACT</name>
<evidence type="ECO:0000256" key="4">
    <source>
        <dbReference type="ARBA" id="ARBA00023125"/>
    </source>
</evidence>
<organism evidence="7 8">
    <name type="scientific">Aliarcobacter cryaerophilus</name>
    <dbReference type="NCBI Taxonomy" id="28198"/>
    <lineage>
        <taxon>Bacteria</taxon>
        <taxon>Pseudomonadati</taxon>
        <taxon>Campylobacterota</taxon>
        <taxon>Epsilonproteobacteria</taxon>
        <taxon>Campylobacterales</taxon>
        <taxon>Arcobacteraceae</taxon>
        <taxon>Aliarcobacter</taxon>
    </lineage>
</organism>
<dbReference type="GO" id="GO:0004252">
    <property type="term" value="F:serine-type endopeptidase activity"/>
    <property type="evidence" value="ECO:0007669"/>
    <property type="project" value="InterPro"/>
</dbReference>
<keyword evidence="3" id="KW-0805">Transcription regulation</keyword>
<proteinExistence type="predicted"/>
<evidence type="ECO:0000313" key="8">
    <source>
        <dbReference type="Proteomes" id="UP001164100"/>
    </source>
</evidence>
<evidence type="ECO:0000256" key="3">
    <source>
        <dbReference type="ARBA" id="ARBA00023015"/>
    </source>
</evidence>
<dbReference type="PANTHER" id="PTHR40661:SF3">
    <property type="entry name" value="FELS-1 PROPHAGE TRANSCRIPTIONAL REGULATOR"/>
    <property type="match status" value="1"/>
</dbReference>
<dbReference type="InterPro" id="IPR036286">
    <property type="entry name" value="LexA/Signal_pep-like_sf"/>
</dbReference>
<dbReference type="Gene3D" id="2.10.109.10">
    <property type="entry name" value="Umud Fragment, subunit A"/>
    <property type="match status" value="1"/>
</dbReference>
<dbReference type="GO" id="GO:0003677">
    <property type="term" value="F:DNA binding"/>
    <property type="evidence" value="ECO:0007669"/>
    <property type="project" value="UniProtKB-KW"/>
</dbReference>
<evidence type="ECO:0000256" key="2">
    <source>
        <dbReference type="ARBA" id="ARBA00022801"/>
    </source>
</evidence>
<accession>A0AA46N6P8</accession>
<dbReference type="Proteomes" id="UP001164100">
    <property type="component" value="Chromosome"/>
</dbReference>
<dbReference type="PROSITE" id="PS00501">
    <property type="entry name" value="SPASE_I_1"/>
    <property type="match status" value="1"/>
</dbReference>
<dbReference type="InterPro" id="IPR010982">
    <property type="entry name" value="Lambda_DNA-bd_dom_sf"/>
</dbReference>
<keyword evidence="2" id="KW-0378">Hydrolase</keyword>
<dbReference type="AlphaFoldDB" id="A0AA46N6P8"/>
<gene>
    <name evidence="7" type="ORF">NGX11_07265</name>
</gene>
<keyword evidence="4" id="KW-0238">DNA-binding</keyword>
<keyword evidence="5" id="KW-0804">Transcription</keyword>
<dbReference type="InterPro" id="IPR019756">
    <property type="entry name" value="Pept_S26A_signal_pept_1_Ser-AS"/>
</dbReference>
<dbReference type="GO" id="GO:0016020">
    <property type="term" value="C:membrane"/>
    <property type="evidence" value="ECO:0007669"/>
    <property type="project" value="InterPro"/>
</dbReference>
<dbReference type="InterPro" id="IPR015927">
    <property type="entry name" value="Peptidase_S24_S26A/B/C"/>
</dbReference>
<reference evidence="7" key="1">
    <citation type="journal article" date="2022" name="Front. Microbiol.">
        <title>Species classification and novel plasmid identifications in Arcobacter cryaerophilus and Arcobacter cryaerophilus-like organisms.</title>
        <authorList>
            <person name="Zhou G."/>
            <person name="Wang M."/>
            <person name="Wang H."/>
            <person name="Chen X."/>
            <person name="Gu Y."/>
            <person name="Shao Z."/>
            <person name="Zhang J."/>
            <person name="Zhang M."/>
        </authorList>
    </citation>
    <scope>NUCLEOTIDE SEQUENCE</scope>
    <source>
        <strain evidence="7">ICDCAC48</strain>
    </source>
</reference>
<dbReference type="PANTHER" id="PTHR40661">
    <property type="match status" value="1"/>
</dbReference>
<evidence type="ECO:0000313" key="7">
    <source>
        <dbReference type="EMBL" id="UYF42705.1"/>
    </source>
</evidence>
<keyword evidence="1" id="KW-0645">Protease</keyword>
<evidence type="ECO:0000259" key="6">
    <source>
        <dbReference type="Pfam" id="PF00717"/>
    </source>
</evidence>
<sequence length="345" mass="40313">MDFNEVMDRVSLVIEKKLGMKPKDNVIAKYLDISPTNYANLKNRNSIPYKEIVYFSANYKISTNWIFFGQKCSSLVEEEEKYYSLKVIDRINASCGGGSFEEDNIEFSYIKLDKETFEKLGYRSINGLEAIKVVGDSMYPTLKDKELILIDKNKNNYNSNNVFLVNTTNGLFVKRLKINGDKIDLISDNKEYSNLTLCADEVTILGKVLGVLESNDDKDLVDKNNITNKNEKVYDINEDKIKIDFYTAYVKFVNNKYKIFTPKKDMQDGYDSDTDEPLYDLEDNQFHAIIMKCEDYDTLHNNKKIEIEHHGCVTICEKEYDNYMFLFDDFYSFQCERSKLYRLID</sequence>
<protein>
    <recommendedName>
        <fullName evidence="6">Peptidase S24/S26A/S26B/S26C domain-containing protein</fullName>
    </recommendedName>
</protein>
<dbReference type="CDD" id="cd06529">
    <property type="entry name" value="S24_LexA-like"/>
    <property type="match status" value="1"/>
</dbReference>
<dbReference type="EMBL" id="CP099556">
    <property type="protein sequence ID" value="UYF42705.1"/>
    <property type="molecule type" value="Genomic_DNA"/>
</dbReference>
<dbReference type="GO" id="GO:0006508">
    <property type="term" value="P:proteolysis"/>
    <property type="evidence" value="ECO:0007669"/>
    <property type="project" value="UniProtKB-KW"/>
</dbReference>
<dbReference type="Gene3D" id="1.10.260.40">
    <property type="entry name" value="lambda repressor-like DNA-binding domains"/>
    <property type="match status" value="1"/>
</dbReference>
<dbReference type="Pfam" id="PF00717">
    <property type="entry name" value="Peptidase_S24"/>
    <property type="match status" value="1"/>
</dbReference>
<evidence type="ECO:0000256" key="5">
    <source>
        <dbReference type="ARBA" id="ARBA00023163"/>
    </source>
</evidence>
<evidence type="ECO:0000256" key="1">
    <source>
        <dbReference type="ARBA" id="ARBA00022670"/>
    </source>
</evidence>
<dbReference type="SUPFAM" id="SSF51306">
    <property type="entry name" value="LexA/Signal peptidase"/>
    <property type="match status" value="1"/>
</dbReference>
<dbReference type="RefSeq" id="WP_263514246.1">
    <property type="nucleotide sequence ID" value="NZ_CP099556.1"/>
</dbReference>
<feature type="domain" description="Peptidase S24/S26A/S26B/S26C" evidence="6">
    <location>
        <begin position="92"/>
        <end position="208"/>
    </location>
</feature>
<dbReference type="InterPro" id="IPR039418">
    <property type="entry name" value="LexA-like"/>
</dbReference>